<dbReference type="GO" id="GO:0016787">
    <property type="term" value="F:hydrolase activity"/>
    <property type="evidence" value="ECO:0007669"/>
    <property type="project" value="UniProtKB-KW"/>
</dbReference>
<organism evidence="4 5">
    <name type="scientific">Paraferrimonas sedimenticola</name>
    <dbReference type="NCBI Taxonomy" id="375674"/>
    <lineage>
        <taxon>Bacteria</taxon>
        <taxon>Pseudomonadati</taxon>
        <taxon>Pseudomonadota</taxon>
        <taxon>Gammaproteobacteria</taxon>
        <taxon>Alteromonadales</taxon>
        <taxon>Ferrimonadaceae</taxon>
        <taxon>Paraferrimonas</taxon>
    </lineage>
</organism>
<evidence type="ECO:0000256" key="1">
    <source>
        <dbReference type="ARBA" id="ARBA00001946"/>
    </source>
</evidence>
<dbReference type="InterPro" id="IPR023214">
    <property type="entry name" value="HAD_sf"/>
</dbReference>
<dbReference type="SUPFAM" id="SSF56784">
    <property type="entry name" value="HAD-like"/>
    <property type="match status" value="1"/>
</dbReference>
<dbReference type="SFLD" id="SFLDS00003">
    <property type="entry name" value="Haloacid_Dehalogenase"/>
    <property type="match status" value="1"/>
</dbReference>
<dbReference type="Pfam" id="PF00702">
    <property type="entry name" value="Hydrolase"/>
    <property type="match status" value="1"/>
</dbReference>
<dbReference type="Proteomes" id="UP001161422">
    <property type="component" value="Unassembled WGS sequence"/>
</dbReference>
<dbReference type="Gene3D" id="1.20.120.1600">
    <property type="match status" value="1"/>
</dbReference>
<comment type="cofactor">
    <cofactor evidence="1">
        <name>Mg(2+)</name>
        <dbReference type="ChEBI" id="CHEBI:18420"/>
    </cofactor>
</comment>
<protein>
    <submittedName>
        <fullName evidence="4">Haloacid dehalogenase</fullName>
    </submittedName>
</protein>
<dbReference type="PANTHER" id="PTHR46470:SF4">
    <property type="entry name" value="5-AMINO-6-(5-PHOSPHO-D-RIBITYLAMINO)URACIL PHOSPHATASE YIGB"/>
    <property type="match status" value="1"/>
</dbReference>
<accession>A0AA37RZ29</accession>
<comment type="caution">
    <text evidence="4">The sequence shown here is derived from an EMBL/GenBank/DDBJ whole genome shotgun (WGS) entry which is preliminary data.</text>
</comment>
<reference evidence="4" key="2">
    <citation type="submission" date="2023-01" db="EMBL/GenBank/DDBJ databases">
        <title>Draft genome sequence of Paraferrimonas sedimenticola strain NBRC 101628.</title>
        <authorList>
            <person name="Sun Q."/>
            <person name="Mori K."/>
        </authorList>
    </citation>
    <scope>NUCLEOTIDE SEQUENCE</scope>
    <source>
        <strain evidence="4">NBRC 101628</strain>
    </source>
</reference>
<reference evidence="4" key="1">
    <citation type="journal article" date="2014" name="Int. J. Syst. Evol. Microbiol.">
        <title>Complete genome sequence of Corynebacterium casei LMG S-19264T (=DSM 44701T), isolated from a smear-ripened cheese.</title>
        <authorList>
            <consortium name="US DOE Joint Genome Institute (JGI-PGF)"/>
            <person name="Walter F."/>
            <person name="Albersmeier A."/>
            <person name="Kalinowski J."/>
            <person name="Ruckert C."/>
        </authorList>
    </citation>
    <scope>NUCLEOTIDE SEQUENCE</scope>
    <source>
        <strain evidence="4">NBRC 101628</strain>
    </source>
</reference>
<dbReference type="EMBL" id="BSNC01000006">
    <property type="protein sequence ID" value="GLP97472.1"/>
    <property type="molecule type" value="Genomic_DNA"/>
</dbReference>
<keyword evidence="5" id="KW-1185">Reference proteome</keyword>
<gene>
    <name evidence="4" type="ORF">GCM10007895_27790</name>
</gene>
<dbReference type="SFLD" id="SFLDG01129">
    <property type="entry name" value="C1.5:_HAD__Beta-PGM__Phosphata"/>
    <property type="match status" value="1"/>
</dbReference>
<dbReference type="InterPro" id="IPR006439">
    <property type="entry name" value="HAD-SF_hydro_IA"/>
</dbReference>
<evidence type="ECO:0000313" key="5">
    <source>
        <dbReference type="Proteomes" id="UP001161422"/>
    </source>
</evidence>
<evidence type="ECO:0000256" key="2">
    <source>
        <dbReference type="ARBA" id="ARBA00022801"/>
    </source>
</evidence>
<dbReference type="PANTHER" id="PTHR46470">
    <property type="entry name" value="N-ACYLNEURAMINATE-9-PHOSPHATASE"/>
    <property type="match status" value="1"/>
</dbReference>
<evidence type="ECO:0000313" key="4">
    <source>
        <dbReference type="EMBL" id="GLP97472.1"/>
    </source>
</evidence>
<dbReference type="AlphaFoldDB" id="A0AA37RZ29"/>
<dbReference type="RefSeq" id="WP_095504688.1">
    <property type="nucleotide sequence ID" value="NZ_BSNC01000006.1"/>
</dbReference>
<dbReference type="GO" id="GO:0009231">
    <property type="term" value="P:riboflavin biosynthetic process"/>
    <property type="evidence" value="ECO:0007669"/>
    <property type="project" value="TreeGrafter"/>
</dbReference>
<keyword evidence="3" id="KW-0460">Magnesium</keyword>
<dbReference type="Gene3D" id="3.40.50.1000">
    <property type="entry name" value="HAD superfamily/HAD-like"/>
    <property type="match status" value="1"/>
</dbReference>
<proteinExistence type="predicted"/>
<sequence length="238" mass="26699">MIRHYLRHGPIKAISFDLDDCLYDNRPPLKAALDELQGFLEGVDARFASWSYKDWFALKLACQRAAPQLNHSVSQTRLATLLLAFERYQIADAQALAERAMALFIKKRSELNVDAATKQLLSDLRKDYSLVAITNGNLDMDVSGLAECFDLTLQAEVGQRAKPHSCMFAKACEKLAILPSQLMHIGDHPRTDVGGARDFGAVSVWLNPGFGHEQPRALHRSLPHWQISELQELAQLVY</sequence>
<dbReference type="InterPro" id="IPR051400">
    <property type="entry name" value="HAD-like_hydrolase"/>
</dbReference>
<keyword evidence="2" id="KW-0378">Hydrolase</keyword>
<name>A0AA37RZ29_9GAMM</name>
<evidence type="ECO:0000256" key="3">
    <source>
        <dbReference type="ARBA" id="ARBA00022842"/>
    </source>
</evidence>
<dbReference type="NCBIfam" id="TIGR01549">
    <property type="entry name" value="HAD-SF-IA-v1"/>
    <property type="match status" value="1"/>
</dbReference>
<dbReference type="InterPro" id="IPR036412">
    <property type="entry name" value="HAD-like_sf"/>
</dbReference>